<sequence length="220" mass="24537">MAAPADPRPRAGKLSEYLKSIGVFEKGDTDCKTAKMLSAALFTGIRVMQIIIAIPIIGMLGWFVNPYVENKQNVPDGLLTLFIVSILACAWAIATLFQFHRYRDVTGPVIAVVDIAFVGAWIAGIYLNRGISDADCSSLSVPVAVRVGDNTYSAGNNWSASVNKSCAMFKASWVLSIIECILFFLTCLLSWTLYRSYRYETTRHVHHKEYTGHHRHHRHV</sequence>
<keyword evidence="1" id="KW-0472">Membrane</keyword>
<comment type="caution">
    <text evidence="2">The sequence shown here is derived from an EMBL/GenBank/DDBJ whole genome shotgun (WGS) entry which is preliminary data.</text>
</comment>
<accession>A0AAD6IQU6</accession>
<feature type="transmembrane region" description="Helical" evidence="1">
    <location>
        <begin position="77"/>
        <end position="97"/>
    </location>
</feature>
<dbReference type="EMBL" id="JAQGDS010000012">
    <property type="protein sequence ID" value="KAJ6256865.1"/>
    <property type="molecule type" value="Genomic_DNA"/>
</dbReference>
<name>A0AAD6IQU6_DREDA</name>
<gene>
    <name evidence="2" type="ORF">Dda_8735</name>
</gene>
<evidence type="ECO:0000313" key="2">
    <source>
        <dbReference type="EMBL" id="KAJ6256865.1"/>
    </source>
</evidence>
<evidence type="ECO:0008006" key="4">
    <source>
        <dbReference type="Google" id="ProtNLM"/>
    </source>
</evidence>
<dbReference type="Proteomes" id="UP001221413">
    <property type="component" value="Unassembled WGS sequence"/>
</dbReference>
<protein>
    <recommendedName>
        <fullName evidence="4">MARVEL domain-containing protein</fullName>
    </recommendedName>
</protein>
<feature type="transmembrane region" description="Helical" evidence="1">
    <location>
        <begin position="45"/>
        <end position="65"/>
    </location>
</feature>
<feature type="transmembrane region" description="Helical" evidence="1">
    <location>
        <begin position="109"/>
        <end position="127"/>
    </location>
</feature>
<evidence type="ECO:0000256" key="1">
    <source>
        <dbReference type="SAM" id="Phobius"/>
    </source>
</evidence>
<dbReference type="AlphaFoldDB" id="A0AAD6IQU6"/>
<reference evidence="2" key="1">
    <citation type="submission" date="2023-01" db="EMBL/GenBank/DDBJ databases">
        <title>The chitinases involved in constricting ring structure development in the nematode-trapping fungus Drechslerella dactyloides.</title>
        <authorList>
            <person name="Wang R."/>
            <person name="Zhang L."/>
            <person name="Tang P."/>
            <person name="Li S."/>
            <person name="Liang L."/>
        </authorList>
    </citation>
    <scope>NUCLEOTIDE SEQUENCE</scope>
    <source>
        <strain evidence="2">YMF1.00031</strain>
    </source>
</reference>
<evidence type="ECO:0000313" key="3">
    <source>
        <dbReference type="Proteomes" id="UP001221413"/>
    </source>
</evidence>
<keyword evidence="1" id="KW-1133">Transmembrane helix</keyword>
<organism evidence="2 3">
    <name type="scientific">Drechslerella dactyloides</name>
    <name type="common">Nematode-trapping fungus</name>
    <name type="synonym">Arthrobotrys dactyloides</name>
    <dbReference type="NCBI Taxonomy" id="74499"/>
    <lineage>
        <taxon>Eukaryota</taxon>
        <taxon>Fungi</taxon>
        <taxon>Dikarya</taxon>
        <taxon>Ascomycota</taxon>
        <taxon>Pezizomycotina</taxon>
        <taxon>Orbiliomycetes</taxon>
        <taxon>Orbiliales</taxon>
        <taxon>Orbiliaceae</taxon>
        <taxon>Drechslerella</taxon>
    </lineage>
</organism>
<proteinExistence type="predicted"/>
<feature type="transmembrane region" description="Helical" evidence="1">
    <location>
        <begin position="173"/>
        <end position="194"/>
    </location>
</feature>
<keyword evidence="3" id="KW-1185">Reference proteome</keyword>
<keyword evidence="1" id="KW-0812">Transmembrane</keyword>